<dbReference type="AlphaFoldDB" id="A0A0A9YZS6"/>
<dbReference type="EMBL" id="GBRD01005310">
    <property type="protein sequence ID" value="JAG60511.1"/>
    <property type="molecule type" value="Transcribed_RNA"/>
</dbReference>
<organism evidence="2">
    <name type="scientific">Lygus hesperus</name>
    <name type="common">Western plant bug</name>
    <dbReference type="NCBI Taxonomy" id="30085"/>
    <lineage>
        <taxon>Eukaryota</taxon>
        <taxon>Metazoa</taxon>
        <taxon>Ecdysozoa</taxon>
        <taxon>Arthropoda</taxon>
        <taxon>Hexapoda</taxon>
        <taxon>Insecta</taxon>
        <taxon>Pterygota</taxon>
        <taxon>Neoptera</taxon>
        <taxon>Paraneoptera</taxon>
        <taxon>Hemiptera</taxon>
        <taxon>Heteroptera</taxon>
        <taxon>Panheteroptera</taxon>
        <taxon>Cimicomorpha</taxon>
        <taxon>Miridae</taxon>
        <taxon>Mirini</taxon>
        <taxon>Lygus</taxon>
    </lineage>
</organism>
<dbReference type="PANTHER" id="PTHR24192:SF3">
    <property type="entry name" value="ANKYRIN REPEAT DOMAIN 40"/>
    <property type="match status" value="1"/>
</dbReference>
<keyword evidence="1" id="KW-0040">ANK repeat</keyword>
<evidence type="ECO:0000313" key="3">
    <source>
        <dbReference type="EMBL" id="JAG38533.1"/>
    </source>
</evidence>
<dbReference type="SMART" id="SM00248">
    <property type="entry name" value="ANK"/>
    <property type="match status" value="2"/>
</dbReference>
<dbReference type="InterPro" id="IPR036770">
    <property type="entry name" value="Ankyrin_rpt-contain_sf"/>
</dbReference>
<dbReference type="EMBL" id="GBHO01005072">
    <property type="protein sequence ID" value="JAG38532.1"/>
    <property type="molecule type" value="Transcribed_RNA"/>
</dbReference>
<accession>A0A0A9YZS6</accession>
<evidence type="ECO:0000256" key="1">
    <source>
        <dbReference type="PROSITE-ProRule" id="PRU00023"/>
    </source>
</evidence>
<dbReference type="PANTHER" id="PTHR24192">
    <property type="entry name" value="ANKYRIN REPEAT DOMAIN 40"/>
    <property type="match status" value="1"/>
</dbReference>
<dbReference type="PROSITE" id="PS50297">
    <property type="entry name" value="ANK_REP_REGION"/>
    <property type="match status" value="1"/>
</dbReference>
<dbReference type="Pfam" id="PF12796">
    <property type="entry name" value="Ank_2"/>
    <property type="match status" value="1"/>
</dbReference>
<dbReference type="EMBL" id="GBHO01005071">
    <property type="protein sequence ID" value="JAG38533.1"/>
    <property type="molecule type" value="Transcribed_RNA"/>
</dbReference>
<proteinExistence type="predicted"/>
<dbReference type="Gene3D" id="1.25.40.20">
    <property type="entry name" value="Ankyrin repeat-containing domain"/>
    <property type="match status" value="1"/>
</dbReference>
<protein>
    <submittedName>
        <fullName evidence="2">Ankyrin repeat domain-containing protein 40</fullName>
    </submittedName>
</protein>
<evidence type="ECO:0000313" key="5">
    <source>
        <dbReference type="EMBL" id="JAQ02342.1"/>
    </source>
</evidence>
<gene>
    <name evidence="2" type="primary">ANKRD40_1</name>
    <name evidence="5" type="synonym">ANKRD40</name>
    <name evidence="3" type="synonym">ANKRD40_0</name>
    <name evidence="3" type="ORF">CM83_40324</name>
    <name evidence="2" type="ORF">CM83_40326</name>
    <name evidence="5" type="ORF">g.41076</name>
</gene>
<dbReference type="InterPro" id="IPR002110">
    <property type="entry name" value="Ankyrin_rpt"/>
</dbReference>
<dbReference type="InterPro" id="IPR039195">
    <property type="entry name" value="ANKRD40"/>
</dbReference>
<sequence>MERHKVLEDSLRKAACEGDLDVVIELILKGTNVNARQIINGWTPLHWAAKRGRAEIVRYLLEKGADPNVLTENGETAANLATTSEVRKILGADMNGVPTESALPITPNYLKNPPLNSKDDFGSHWTNGSLHRRQPQPSAESMDELVLKVRVANGGDPDFIEIELPRNELTYYSLLRVCCEELGLNASQVVRIRKLPNTMLRKDKDVQRLCQMQEIEVVVTPSSAKHQPNGYKSIQLYKNQTILY</sequence>
<feature type="repeat" description="ANK" evidence="1">
    <location>
        <begin position="40"/>
        <end position="72"/>
    </location>
</feature>
<name>A0A0A9YZS6_LYGHE</name>
<reference evidence="4" key="3">
    <citation type="submission" date="2014-09" db="EMBL/GenBank/DDBJ databases">
        <authorList>
            <person name="Magalhaes I.L.F."/>
            <person name="Oliveira U."/>
            <person name="Santos F.R."/>
            <person name="Vidigal T.H.D.A."/>
            <person name="Brescovit A.D."/>
            <person name="Santos A.J."/>
        </authorList>
    </citation>
    <scope>NUCLEOTIDE SEQUENCE</scope>
</reference>
<reference evidence="5" key="4">
    <citation type="journal article" date="2016" name="Gigascience">
        <title>De novo construction of an expanded transcriptome assembly for the western tarnished plant bug, Lygus hesperus.</title>
        <authorList>
            <person name="Tassone E.E."/>
            <person name="Geib S.M."/>
            <person name="Hall B."/>
            <person name="Fabrick J.A."/>
            <person name="Brent C.S."/>
            <person name="Hull J.J."/>
        </authorList>
    </citation>
    <scope>NUCLEOTIDE SEQUENCE</scope>
</reference>
<reference evidence="2" key="1">
    <citation type="journal article" date="2014" name="PLoS ONE">
        <title>Transcriptome-Based Identification of ABC Transporters in the Western Tarnished Plant Bug Lygus hesperus.</title>
        <authorList>
            <person name="Hull J.J."/>
            <person name="Chaney K."/>
            <person name="Geib S.M."/>
            <person name="Fabrick J.A."/>
            <person name="Brent C.S."/>
            <person name="Walsh D."/>
            <person name="Lavine L.C."/>
        </authorList>
    </citation>
    <scope>NUCLEOTIDE SEQUENCE</scope>
</reference>
<evidence type="ECO:0000313" key="2">
    <source>
        <dbReference type="EMBL" id="JAG38532.1"/>
    </source>
</evidence>
<dbReference type="SUPFAM" id="SSF48403">
    <property type="entry name" value="Ankyrin repeat"/>
    <property type="match status" value="1"/>
</dbReference>
<dbReference type="PROSITE" id="PS50088">
    <property type="entry name" value="ANK_REPEAT"/>
    <property type="match status" value="1"/>
</dbReference>
<evidence type="ECO:0000313" key="4">
    <source>
        <dbReference type="EMBL" id="JAG60511.1"/>
    </source>
</evidence>
<reference evidence="2" key="2">
    <citation type="submission" date="2014-07" db="EMBL/GenBank/DDBJ databases">
        <authorList>
            <person name="Hull J."/>
        </authorList>
    </citation>
    <scope>NUCLEOTIDE SEQUENCE</scope>
</reference>
<dbReference type="EMBL" id="GDHC01016287">
    <property type="protein sequence ID" value="JAQ02342.1"/>
    <property type="molecule type" value="Transcribed_RNA"/>
</dbReference>